<dbReference type="GO" id="GO:0004500">
    <property type="term" value="F:dopamine beta-monooxygenase activity"/>
    <property type="evidence" value="ECO:0007669"/>
    <property type="project" value="InterPro"/>
</dbReference>
<dbReference type="Gene3D" id="2.60.120.310">
    <property type="entry name" value="Copper type II, ascorbate-dependent monooxygenase, N-terminal domain"/>
    <property type="match status" value="1"/>
</dbReference>
<dbReference type="GO" id="GO:0005507">
    <property type="term" value="F:copper ion binding"/>
    <property type="evidence" value="ECO:0007669"/>
    <property type="project" value="InterPro"/>
</dbReference>
<feature type="domain" description="DOMON" evidence="11">
    <location>
        <begin position="197"/>
        <end position="315"/>
    </location>
</feature>
<reference evidence="12" key="1">
    <citation type="submission" date="2015-01" db="EMBL/GenBank/DDBJ databases">
        <title>Transcriptome Assembly of Fopius arisanus.</title>
        <authorList>
            <person name="Geib S."/>
        </authorList>
    </citation>
    <scope>NUCLEOTIDE SEQUENCE</scope>
</reference>
<protein>
    <submittedName>
        <fullName evidence="12">CG5235 protein</fullName>
    </submittedName>
</protein>
<dbReference type="CDD" id="cd09631">
    <property type="entry name" value="DOMON_DOH"/>
    <property type="match status" value="1"/>
</dbReference>
<dbReference type="GO" id="GO:0006589">
    <property type="term" value="P:octopamine biosynthetic process"/>
    <property type="evidence" value="ECO:0007669"/>
    <property type="project" value="TreeGrafter"/>
</dbReference>
<dbReference type="FunFam" id="2.60.120.310:FF:000004">
    <property type="entry name" value="DBH-like monooxygenase protein 1"/>
    <property type="match status" value="1"/>
</dbReference>
<accession>A0A0C9Q5J7</accession>
<comment type="cofactor">
    <cofactor evidence="1">
        <name>Cu(2+)</name>
        <dbReference type="ChEBI" id="CHEBI:29036"/>
    </cofactor>
</comment>
<keyword evidence="6" id="KW-0503">Monooxygenase</keyword>
<sequence>MKILGLLLTLFLMVEADLLDLYVQHMDETMGTNNIKKHPKDTVSKTRSKRYLKGAMRYGHFRKQRLDVEDDWWIDKRVLKKPLPKLPISKPDGLDFPNLKETNRNDDHEIVRKKQLFQASEGFDIDRIAGDTESIDEVSIAPGDEVMQVLKRNHTRIPKKYHLQKEAGALKDFRSPKQKRSASKLNFTRHEVLDEVGDVILEWDPSDEVIITFKVTARTLGYVGIGFNDKNHMKGADLLLAWIDDHDNSVNVLDSHGLEDDNAAPVADESQDIDILGGSQNDTHTIITFSRRWQTCDPEDRHLNEDNVRVLWALQDTDPELNTPLWHGERRGARPLRLGGAVPKPPPPHNPDIRHWDVKLNQFAVDDKQDTIYWCKIFKAPPFNKKHHMIGYEPLVEKGNEGLVHHMILYECASTSSELGKYSRIVGSYCYDPTMPKEWETCIRPIVAWARGSKGEWFAEHVGIPVAEHKEGSYMLEVHYNNPTLKKAIDSSGIRLHLTPVLRPNEAGIFVAGVAVSPLHLIPPRQREYATAGYCSPDCTEKLLPEDGVNVISVVLHSHLAGRRLSLKHIRNGQELPHIAHENHFDFDYQQSHSLAEEVKILPGDELVTECVYDTHDRPNPTLGGYAASQEMCLSFVVYYPRTELAGCYSMTPATDLFKTLGVSNFKGVSLDNLEKLFLTTGVEAVTLPTIVQQQLPVYPATRPSEEIDETVIKETETAIKAIKEFTEQVTDDNVFARLVIEEPKEFKGRTLAEHMSALAWTDELLTRPIENTLYHGRHMTFCRKRDDKLAIPSDIQTFPNFTRLPEKNQTVCRERRTMSSGAISVTLTAALYIIALSISLC</sequence>
<keyword evidence="9" id="KW-1133">Transmembrane helix</keyword>
<evidence type="ECO:0000256" key="3">
    <source>
        <dbReference type="ARBA" id="ARBA00022723"/>
    </source>
</evidence>
<evidence type="ECO:0000256" key="1">
    <source>
        <dbReference type="ARBA" id="ARBA00001973"/>
    </source>
</evidence>
<dbReference type="InterPro" id="IPR005018">
    <property type="entry name" value="DOMON_domain"/>
</dbReference>
<dbReference type="Gene3D" id="2.60.120.230">
    <property type="match status" value="1"/>
</dbReference>
<dbReference type="InterPro" id="IPR008977">
    <property type="entry name" value="PHM/PNGase_F_dom_sf"/>
</dbReference>
<keyword evidence="8" id="KW-0325">Glycoprotein</keyword>
<dbReference type="InterPro" id="IPR024548">
    <property type="entry name" value="Cu2_monoox_C"/>
</dbReference>
<evidence type="ECO:0000256" key="4">
    <source>
        <dbReference type="ARBA" id="ARBA00023002"/>
    </source>
</evidence>
<dbReference type="PANTHER" id="PTHR10157:SF23">
    <property type="entry name" value="MOXD1 HOMOLOG 1"/>
    <property type="match status" value="1"/>
</dbReference>
<dbReference type="InterPro" id="IPR014784">
    <property type="entry name" value="Cu2_ascorb_mOase-like_C"/>
</dbReference>
<name>A0A0C9Q5J7_9HYME</name>
<dbReference type="Gene3D" id="2.60.40.1210">
    <property type="entry name" value="Cellobiose dehydrogenase, cytochrome domain"/>
    <property type="match status" value="1"/>
</dbReference>
<dbReference type="InterPro" id="IPR028460">
    <property type="entry name" value="Tbh/DBH"/>
</dbReference>
<organism evidence="12">
    <name type="scientific">Fopius arisanus</name>
    <dbReference type="NCBI Taxonomy" id="64838"/>
    <lineage>
        <taxon>Eukaryota</taxon>
        <taxon>Metazoa</taxon>
        <taxon>Ecdysozoa</taxon>
        <taxon>Arthropoda</taxon>
        <taxon>Hexapoda</taxon>
        <taxon>Insecta</taxon>
        <taxon>Pterygota</taxon>
        <taxon>Neoptera</taxon>
        <taxon>Endopterygota</taxon>
        <taxon>Hymenoptera</taxon>
        <taxon>Apocrita</taxon>
        <taxon>Ichneumonoidea</taxon>
        <taxon>Braconidae</taxon>
        <taxon>Opiinae</taxon>
        <taxon>Fopius</taxon>
    </lineage>
</organism>
<keyword evidence="7" id="KW-1015">Disulfide bond</keyword>
<evidence type="ECO:0000256" key="5">
    <source>
        <dbReference type="ARBA" id="ARBA00023008"/>
    </source>
</evidence>
<evidence type="ECO:0000313" key="12">
    <source>
        <dbReference type="EMBL" id="JAG79115.1"/>
    </source>
</evidence>
<evidence type="ECO:0000256" key="2">
    <source>
        <dbReference type="ARBA" id="ARBA00010676"/>
    </source>
</evidence>
<dbReference type="AlphaFoldDB" id="A0A0C9Q5J7"/>
<dbReference type="GO" id="GO:0030667">
    <property type="term" value="C:secretory granule membrane"/>
    <property type="evidence" value="ECO:0007669"/>
    <property type="project" value="TreeGrafter"/>
</dbReference>
<dbReference type="SMART" id="SM00664">
    <property type="entry name" value="DoH"/>
    <property type="match status" value="1"/>
</dbReference>
<dbReference type="InterPro" id="IPR000323">
    <property type="entry name" value="Cu2_ascorb_mOase_N"/>
</dbReference>
<keyword evidence="9" id="KW-0472">Membrane</keyword>
<dbReference type="Pfam" id="PF01082">
    <property type="entry name" value="Cu2_monooxygen"/>
    <property type="match status" value="1"/>
</dbReference>
<keyword evidence="10" id="KW-0732">Signal</keyword>
<dbReference type="Pfam" id="PF03712">
    <property type="entry name" value="Cu2_monoox_C"/>
    <property type="match status" value="1"/>
</dbReference>
<dbReference type="GO" id="GO:0042421">
    <property type="term" value="P:norepinephrine biosynthetic process"/>
    <property type="evidence" value="ECO:0007669"/>
    <property type="project" value="TreeGrafter"/>
</dbReference>
<feature type="chain" id="PRO_5002201034" evidence="10">
    <location>
        <begin position="17"/>
        <end position="842"/>
    </location>
</feature>
<keyword evidence="5" id="KW-0186">Copper</keyword>
<evidence type="ECO:0000259" key="11">
    <source>
        <dbReference type="PROSITE" id="PS50836"/>
    </source>
</evidence>
<keyword evidence="4" id="KW-0560">Oxidoreductase</keyword>
<feature type="signal peptide" evidence="10">
    <location>
        <begin position="1"/>
        <end position="16"/>
    </location>
</feature>
<dbReference type="EMBL" id="GBYB01009348">
    <property type="protein sequence ID" value="JAG79115.1"/>
    <property type="molecule type" value="Transcribed_RNA"/>
</dbReference>
<dbReference type="PRINTS" id="PR00767">
    <property type="entry name" value="DBMONOXGNASE"/>
</dbReference>
<feature type="transmembrane region" description="Helical" evidence="9">
    <location>
        <begin position="822"/>
        <end position="841"/>
    </location>
</feature>
<gene>
    <name evidence="12" type="primary">CG5235</name>
    <name evidence="12" type="ORF">g.21015</name>
</gene>
<evidence type="ECO:0000256" key="7">
    <source>
        <dbReference type="ARBA" id="ARBA00023157"/>
    </source>
</evidence>
<dbReference type="InterPro" id="IPR000945">
    <property type="entry name" value="DBH-like"/>
</dbReference>
<evidence type="ECO:0000256" key="8">
    <source>
        <dbReference type="ARBA" id="ARBA00023180"/>
    </source>
</evidence>
<dbReference type="GO" id="GO:0005615">
    <property type="term" value="C:extracellular space"/>
    <property type="evidence" value="ECO:0007669"/>
    <property type="project" value="TreeGrafter"/>
</dbReference>
<evidence type="ECO:0000256" key="6">
    <source>
        <dbReference type="ARBA" id="ARBA00023033"/>
    </source>
</evidence>
<proteinExistence type="inferred from homology"/>
<keyword evidence="9" id="KW-0812">Transmembrane</keyword>
<dbReference type="SUPFAM" id="SSF49344">
    <property type="entry name" value="CBD9-like"/>
    <property type="match status" value="1"/>
</dbReference>
<evidence type="ECO:0000256" key="9">
    <source>
        <dbReference type="SAM" id="Phobius"/>
    </source>
</evidence>
<evidence type="ECO:0000256" key="10">
    <source>
        <dbReference type="SAM" id="SignalP"/>
    </source>
</evidence>
<dbReference type="SUPFAM" id="SSF49742">
    <property type="entry name" value="PHM/PNGase F"/>
    <property type="match status" value="2"/>
</dbReference>
<dbReference type="PROSITE" id="PS50836">
    <property type="entry name" value="DOMON"/>
    <property type="match status" value="1"/>
</dbReference>
<dbReference type="InterPro" id="IPR045266">
    <property type="entry name" value="DOH_DOMON"/>
</dbReference>
<dbReference type="PANTHER" id="PTHR10157">
    <property type="entry name" value="DOPAMINE BETA HYDROXYLASE RELATED"/>
    <property type="match status" value="1"/>
</dbReference>
<comment type="similarity">
    <text evidence="2">Belongs to the copper type II ascorbate-dependent monooxygenase family.</text>
</comment>
<keyword evidence="3" id="KW-0479">Metal-binding</keyword>
<dbReference type="GO" id="GO:0042420">
    <property type="term" value="P:dopamine catabolic process"/>
    <property type="evidence" value="ECO:0007669"/>
    <property type="project" value="TreeGrafter"/>
</dbReference>
<dbReference type="FunFam" id="2.60.120.230:FF:000001">
    <property type="entry name" value="Monooxygenase, DBH-like 1"/>
    <property type="match status" value="1"/>
</dbReference>
<dbReference type="InterPro" id="IPR036939">
    <property type="entry name" value="Cu2_ascorb_mOase_N_sf"/>
</dbReference>
<dbReference type="Pfam" id="PF03351">
    <property type="entry name" value="DOMON"/>
    <property type="match status" value="1"/>
</dbReference>